<protein>
    <submittedName>
        <fullName evidence="2">Feruloyl-CoA synthase</fullName>
        <ecNumber evidence="2">6.2.1.34</ecNumber>
    </submittedName>
</protein>
<dbReference type="PANTHER" id="PTHR24096:SF420">
    <property type="entry name" value="LONG-CHAIN-FATTY-ACID--COA LIGASE-RELATED"/>
    <property type="match status" value="1"/>
</dbReference>
<feature type="domain" description="AMP-dependent synthetase/ligase" evidence="1">
    <location>
        <begin position="45"/>
        <end position="426"/>
    </location>
</feature>
<gene>
    <name evidence="2" type="ORF">J2Z17_003221</name>
</gene>
<reference evidence="2 3" key="1">
    <citation type="submission" date="2021-03" db="EMBL/GenBank/DDBJ databases">
        <title>Genomic Encyclopedia of Type Strains, Phase IV (KMG-IV): sequencing the most valuable type-strain genomes for metagenomic binning, comparative biology and taxonomic classification.</title>
        <authorList>
            <person name="Goeker M."/>
        </authorList>
    </citation>
    <scope>NUCLEOTIDE SEQUENCE [LARGE SCALE GENOMIC DNA]</scope>
    <source>
        <strain evidence="2 3">DSM 21600</strain>
    </source>
</reference>
<proteinExistence type="predicted"/>
<accession>A0ABS4E1H5</accession>
<dbReference type="EMBL" id="JAGGJU010000008">
    <property type="protein sequence ID" value="MBP1851773.1"/>
    <property type="molecule type" value="Genomic_DNA"/>
</dbReference>
<evidence type="ECO:0000313" key="3">
    <source>
        <dbReference type="Proteomes" id="UP000759443"/>
    </source>
</evidence>
<sequence>MGNAASAATSVWSPRLRWHERTDGTFLIWRDDPLGPYPDKITERFRHWAEVAPERDWLAERDATGGWRRLTYGQAHRQIRALAQYFLDLGLSSEKPVLILSENSIAHAVAALAAQYVGIPSAAIAPAYALVSEDFGKLREIAEQITPGLVFAADPTPFVPAIEAVFDASVPLLCEAPVALGRRVVTLDQAFGTHPGPAVEAAYDAVGPDTVAKFLFTSGTTGSPKAVIQTQRMLCSNQEMVADCYAFLRDEPPVVVDWAPWNHTASGNKVFNLVIYNGGTFYIDLGRPNPEGMKVTIANLREISPTWFFNVPAGYEMLVRAMREDEALRQNFFRRMQFMLYAGAGMAQHTWDELLRLCEETVGHRIILGTGLGSTETSPFALFCTEHQDAAGNIGLPAQGITVKLVPSEDKYELRLKGPNVTPGYWRNEKLTAEAFDEEGFYRIGDAVRFAEPGNPKAGFFFDGRIAENFKLDTGTWVAVGKLRAQLVDDFGGLIRDAVITGADRSELGALVLPVLPVLRALVEGGAAMSDQEVMAAPAVRHALAEKLAEHARRATGSASRIVRLMLLAEPPRFDRGEITDKGSVNQRAMLRNRAELVEALYAGGRDVIVIGTEKAA</sequence>
<dbReference type="Proteomes" id="UP000759443">
    <property type="component" value="Unassembled WGS sequence"/>
</dbReference>
<dbReference type="Pfam" id="PF23562">
    <property type="entry name" value="AMP-binding_C_3"/>
    <property type="match status" value="1"/>
</dbReference>
<dbReference type="PANTHER" id="PTHR24096">
    <property type="entry name" value="LONG-CHAIN-FATTY-ACID--COA LIGASE"/>
    <property type="match status" value="1"/>
</dbReference>
<dbReference type="GO" id="GO:0050563">
    <property type="term" value="F:trans-feruloyl-CoA synthase activity"/>
    <property type="evidence" value="ECO:0007669"/>
    <property type="project" value="UniProtKB-EC"/>
</dbReference>
<evidence type="ECO:0000313" key="2">
    <source>
        <dbReference type="EMBL" id="MBP1851773.1"/>
    </source>
</evidence>
<dbReference type="SUPFAM" id="SSF56801">
    <property type="entry name" value="Acetyl-CoA synthetase-like"/>
    <property type="match status" value="1"/>
</dbReference>
<dbReference type="RefSeq" id="WP_209946615.1">
    <property type="nucleotide sequence ID" value="NZ_JAGGJU010000008.1"/>
</dbReference>
<dbReference type="InterPro" id="IPR042099">
    <property type="entry name" value="ANL_N_sf"/>
</dbReference>
<evidence type="ECO:0000259" key="1">
    <source>
        <dbReference type="Pfam" id="PF00501"/>
    </source>
</evidence>
<dbReference type="CDD" id="cd05921">
    <property type="entry name" value="FCS"/>
    <property type="match status" value="1"/>
</dbReference>
<dbReference type="PROSITE" id="PS00455">
    <property type="entry name" value="AMP_BINDING"/>
    <property type="match status" value="1"/>
</dbReference>
<comment type="caution">
    <text evidence="2">The sequence shown here is derived from an EMBL/GenBank/DDBJ whole genome shotgun (WGS) entry which is preliminary data.</text>
</comment>
<dbReference type="InterPro" id="IPR020845">
    <property type="entry name" value="AMP-binding_CS"/>
</dbReference>
<dbReference type="Pfam" id="PF00501">
    <property type="entry name" value="AMP-binding"/>
    <property type="match status" value="1"/>
</dbReference>
<name>A0ABS4E1H5_9HYPH</name>
<organism evidence="2 3">
    <name type="scientific">Rhizobium halophytocola</name>
    <dbReference type="NCBI Taxonomy" id="735519"/>
    <lineage>
        <taxon>Bacteria</taxon>
        <taxon>Pseudomonadati</taxon>
        <taxon>Pseudomonadota</taxon>
        <taxon>Alphaproteobacteria</taxon>
        <taxon>Hyphomicrobiales</taxon>
        <taxon>Rhizobiaceae</taxon>
        <taxon>Rhizobium/Agrobacterium group</taxon>
        <taxon>Rhizobium</taxon>
    </lineage>
</organism>
<keyword evidence="3" id="KW-1185">Reference proteome</keyword>
<keyword evidence="2" id="KW-0436">Ligase</keyword>
<dbReference type="EC" id="6.2.1.34" evidence="2"/>
<dbReference type="InterPro" id="IPR000873">
    <property type="entry name" value="AMP-dep_synth/lig_dom"/>
</dbReference>
<dbReference type="Gene3D" id="3.40.50.12780">
    <property type="entry name" value="N-terminal domain of ligase-like"/>
    <property type="match status" value="1"/>
</dbReference>